<dbReference type="eggNOG" id="arCOG03285">
    <property type="taxonomic scope" value="Archaea"/>
</dbReference>
<dbReference type="InterPro" id="IPR008928">
    <property type="entry name" value="6-hairpin_glycosidase_sf"/>
</dbReference>
<evidence type="ECO:0000313" key="4">
    <source>
        <dbReference type="Proteomes" id="UP000001107"/>
    </source>
</evidence>
<keyword evidence="3" id="KW-0378">Hydrolase</keyword>
<evidence type="ECO:0000259" key="2">
    <source>
        <dbReference type="Pfam" id="PF00723"/>
    </source>
</evidence>
<dbReference type="AlphaFoldDB" id="A6UPT6"/>
<dbReference type="InterPro" id="IPR011613">
    <property type="entry name" value="GH15-like"/>
</dbReference>
<dbReference type="EMBL" id="CP000742">
    <property type="protein sequence ID" value="ABR54508.1"/>
    <property type="molecule type" value="Genomic_DNA"/>
</dbReference>
<organism evidence="3 4">
    <name type="scientific">Methanococcus vannielii (strain ATCC 35089 / DSM 1224 / JCM 13029 / OCM 148 / SB)</name>
    <dbReference type="NCBI Taxonomy" id="406327"/>
    <lineage>
        <taxon>Archaea</taxon>
        <taxon>Methanobacteriati</taxon>
        <taxon>Methanobacteriota</taxon>
        <taxon>Methanomada group</taxon>
        <taxon>Methanococci</taxon>
        <taxon>Methanococcales</taxon>
        <taxon>Methanococcaceae</taxon>
        <taxon>Methanococcus</taxon>
    </lineage>
</organism>
<dbReference type="Proteomes" id="UP000001107">
    <property type="component" value="Chromosome"/>
</dbReference>
<dbReference type="GO" id="GO:0005975">
    <property type="term" value="P:carbohydrate metabolic process"/>
    <property type="evidence" value="ECO:0007669"/>
    <property type="project" value="InterPro"/>
</dbReference>
<proteinExistence type="inferred from homology"/>
<dbReference type="STRING" id="406327.Mevan_0602"/>
<dbReference type="PANTHER" id="PTHR31616:SF0">
    <property type="entry name" value="GLUCAN 1,4-ALPHA-GLUCOSIDASE"/>
    <property type="match status" value="1"/>
</dbReference>
<dbReference type="PANTHER" id="PTHR31616">
    <property type="entry name" value="TREHALASE"/>
    <property type="match status" value="1"/>
</dbReference>
<gene>
    <name evidence="3" type="ordered locus">Mevan_0602</name>
</gene>
<dbReference type="Gene3D" id="1.50.10.10">
    <property type="match status" value="1"/>
</dbReference>
<feature type="domain" description="GH15-like" evidence="2">
    <location>
        <begin position="272"/>
        <end position="612"/>
    </location>
</feature>
<dbReference type="OrthoDB" id="36362at2157"/>
<dbReference type="GO" id="GO:0004553">
    <property type="term" value="F:hydrolase activity, hydrolyzing O-glycosyl compounds"/>
    <property type="evidence" value="ECO:0007669"/>
    <property type="project" value="UniProtKB-ARBA"/>
</dbReference>
<dbReference type="HOGENOM" id="CLU_028187_0_0_2"/>
<name>A6UPT6_METVS</name>
<dbReference type="RefSeq" id="WP_011972411.1">
    <property type="nucleotide sequence ID" value="NC_009634.1"/>
</dbReference>
<dbReference type="InterPro" id="IPR012341">
    <property type="entry name" value="6hp_glycosidase-like_sf"/>
</dbReference>
<dbReference type="CAZy" id="GH15">
    <property type="family name" value="Glycoside Hydrolase Family 15"/>
</dbReference>
<dbReference type="GeneID" id="5326136"/>
<protein>
    <submittedName>
        <fullName evidence="3">Glycoside hydrolase 15-related</fullName>
    </submittedName>
</protein>
<reference evidence="3" key="1">
    <citation type="submission" date="2007-06" db="EMBL/GenBank/DDBJ databases">
        <title>Complete sequence of Methanococcus vannielii SB.</title>
        <authorList>
            <consortium name="US DOE Joint Genome Institute"/>
            <person name="Copeland A."/>
            <person name="Lucas S."/>
            <person name="Lapidus A."/>
            <person name="Barry K."/>
            <person name="Glavina del Rio T."/>
            <person name="Dalin E."/>
            <person name="Tice H."/>
            <person name="Pitluck S."/>
            <person name="Chain P."/>
            <person name="Malfatti S."/>
            <person name="Shin M."/>
            <person name="Vergez L."/>
            <person name="Schmutz J."/>
            <person name="Larimer F."/>
            <person name="Land M."/>
            <person name="Hauser L."/>
            <person name="Kyrpides N."/>
            <person name="Anderson I."/>
            <person name="Sieprawska-Lupa M."/>
            <person name="Whitman W.B."/>
            <person name="Richardson P."/>
        </authorList>
    </citation>
    <scope>NUCLEOTIDE SEQUENCE [LARGE SCALE GENOMIC DNA]</scope>
    <source>
        <strain evidence="3">SB</strain>
    </source>
</reference>
<dbReference type="SUPFAM" id="SSF48208">
    <property type="entry name" value="Six-hairpin glycosidases"/>
    <property type="match status" value="1"/>
</dbReference>
<dbReference type="KEGG" id="mvn:Mevan_0602"/>
<evidence type="ECO:0000256" key="1">
    <source>
        <dbReference type="ARBA" id="ARBA00006188"/>
    </source>
</evidence>
<dbReference type="Pfam" id="PF00723">
    <property type="entry name" value="Glyco_hydro_15"/>
    <property type="match status" value="1"/>
</dbReference>
<comment type="similarity">
    <text evidence="1">Belongs to the glycosyl hydrolase 15 family.</text>
</comment>
<sequence length="621" mass="71473">MVGIIGNGNVLAKVDDSGSIEYMFYPNIGYEKHVLDATFAIYNGGLKWAWNNDWIIKQNYVKETNILRTSYESKEYLLESRDYVPISHNMIIKQLSVTNKTEEIQNIKLFFYENIRMGEIPNENTVRFIKDRQLLVKYDGKYVFSVGSNKKISSYQCGVRSTDKSALTDMANGILKEYPKSKGLITDSALSWDLVLNPGQKQTISVFLMVEKYDGSYPKIIDTLDLTRVIIDNHEDFYELTHAYWKNILDTAVSRLSENELNRVSHYEELCKRSLLTILLLCSRNGGIMASPSLYPDYRHVWCRDGGYMAVALDLCGQHLVTEKYFEWCRKTQNQDGSWIQSYHVDGSPRLTAIQNDQIGTTLWALLVHYRKTENINSLKKNWGMVKKAANYLVNVLNNQSLSYDLWEEKYGLFTYTIGSIYGGLKSAVEISKIIEDNSSDVKNWIYSAEFLKKEMIKKIYSEEDNRFLKSVSPKDNTVDSSILGICFPFNLVDPDDPKMVNTASQIEGAFNYKIGGIGRYPEDVYFGGNPWIINTLWLHMYYEQLIRAFLKNNAIKREIVESYIQKSISLFEWTLKNNFSGLFPEQIHKDLKVPISAMPLGWSHAMFIIAVHGDLDILIP</sequence>
<evidence type="ECO:0000313" key="3">
    <source>
        <dbReference type="EMBL" id="ABR54508.1"/>
    </source>
</evidence>
<keyword evidence="4" id="KW-1185">Reference proteome</keyword>
<accession>A6UPT6</accession>